<dbReference type="Gene3D" id="1.10.10.1410">
    <property type="match status" value="1"/>
</dbReference>
<dbReference type="Gene3D" id="1.10.533.10">
    <property type="entry name" value="Death Domain, Fas"/>
    <property type="match status" value="1"/>
</dbReference>
<dbReference type="EMBL" id="CAJPEV010001562">
    <property type="protein sequence ID" value="CAG0893297.1"/>
    <property type="molecule type" value="Genomic_DNA"/>
</dbReference>
<dbReference type="SUPFAM" id="SSF47986">
    <property type="entry name" value="DEATH domain"/>
    <property type="match status" value="1"/>
</dbReference>
<protein>
    <recommendedName>
        <fullName evidence="5">Large ribosomal subunit protein P2</fullName>
    </recommendedName>
    <alternativeName>
        <fullName evidence="6">60S acidic ribosomal protein P2</fullName>
    </alternativeName>
</protein>
<dbReference type="AlphaFoldDB" id="A0A7R8XH90"/>
<comment type="function">
    <text evidence="1">Plays an important role in the elongation step of protein synthesis.</text>
</comment>
<feature type="compositionally biased region" description="Acidic residues" evidence="7">
    <location>
        <begin position="588"/>
        <end position="606"/>
    </location>
</feature>
<evidence type="ECO:0000256" key="1">
    <source>
        <dbReference type="ARBA" id="ARBA00003362"/>
    </source>
</evidence>
<evidence type="ECO:0000256" key="4">
    <source>
        <dbReference type="ARBA" id="ARBA00023274"/>
    </source>
</evidence>
<keyword evidence="10" id="KW-1185">Reference proteome</keyword>
<accession>A0A7R8XH90</accession>
<dbReference type="FunFam" id="1.10.10.1410:FF:000002">
    <property type="entry name" value="60S acidic ribosomal protein P2"/>
    <property type="match status" value="1"/>
</dbReference>
<dbReference type="CDD" id="cd05831">
    <property type="entry name" value="Ribosomal_P1"/>
    <property type="match status" value="1"/>
</dbReference>
<dbReference type="InterPro" id="IPR021861">
    <property type="entry name" value="THO_THOC1"/>
</dbReference>
<feature type="region of interest" description="Disordered" evidence="7">
    <location>
        <begin position="48"/>
        <end position="67"/>
    </location>
</feature>
<gene>
    <name evidence="9" type="ORF">DSTB1V02_LOCUS7565</name>
</gene>
<dbReference type="InterPro" id="IPR000488">
    <property type="entry name" value="Death_dom"/>
</dbReference>
<dbReference type="GO" id="GO:0007165">
    <property type="term" value="P:signal transduction"/>
    <property type="evidence" value="ECO:0007669"/>
    <property type="project" value="InterPro"/>
</dbReference>
<evidence type="ECO:0000256" key="6">
    <source>
        <dbReference type="ARBA" id="ARBA00035443"/>
    </source>
</evidence>
<sequence>MASKAELACVYSALILCDDDVAVTAEKMATILKAANVTIEPYWPAAAEAKKEEAKDESESDEDMGFVKDDKGIPTIEKILSTDKPEDGVDPFEETRRSALDQALREYLLRLLTKSEDEIKEIVSWSIDLGKQGLCTASMPSVLLSDALEMLPIDQCESLFSILEEKVEVWKLEPFFSACKNNLLRLCNDLLRRLSKSQNTVFCGRILLFLAKFFPFSERSGLNIIGEFNLENLTAYGDDSRDDGELVAMETNGEAHEDTKPQNVVSFNLYCKFWALQDFFRNPAQCYNRLPWKKFVQHTNEVLEALGSMRLDVQHFRHTSDAPQNYFPKYLTNGKLLDLQLNDGKFRRYVLVQFIIIFHYLQSPVKFKNEKQLLTDEQVEWVKQTTEKIYKLIAETPPEGEKFLQSVKHFIKREDLWNSWKNDGCPKLQPPTAKVSESDQKKTTNADASNLSPGKEHKRLKRPRRPLGDQIKDAVARKKFNLGNPALTRLWNLNPDNLAGCRSQDRKFVPSMEDYFAEAIEQLNPKAQIEPQYKKVNNADFQWRALRLLAAQSPHFFMQNQLIFPSKEFLEMTLQKVAKELPRFQHQEDDDDEEEEEQEMEEEDTEDAKKLKPEEEKTVEGGNPSRVTLVDDGIIGKLAPVLGNNWKVLAKKLGMKDDEIEYFENQKPDSATEQAEAMLKTWVDSDPEDATVETLYYWLEGLQLSDALKAAFPSSS</sequence>
<dbReference type="PROSITE" id="PS50017">
    <property type="entry name" value="DEATH_DOMAIN"/>
    <property type="match status" value="1"/>
</dbReference>
<dbReference type="Pfam" id="PF00531">
    <property type="entry name" value="Death"/>
    <property type="match status" value="1"/>
</dbReference>
<dbReference type="GO" id="GO:1990904">
    <property type="term" value="C:ribonucleoprotein complex"/>
    <property type="evidence" value="ECO:0007669"/>
    <property type="project" value="UniProtKB-KW"/>
</dbReference>
<feature type="compositionally biased region" description="Basic and acidic residues" evidence="7">
    <location>
        <begin position="607"/>
        <end position="619"/>
    </location>
</feature>
<evidence type="ECO:0000256" key="7">
    <source>
        <dbReference type="SAM" id="MobiDB-lite"/>
    </source>
</evidence>
<reference evidence="9" key="1">
    <citation type="submission" date="2020-11" db="EMBL/GenBank/DDBJ databases">
        <authorList>
            <person name="Tran Van P."/>
        </authorList>
    </citation>
    <scope>NUCLEOTIDE SEQUENCE</scope>
</reference>
<name>A0A7R8XH90_9CRUS</name>
<comment type="similarity">
    <text evidence="2">Belongs to the eukaryotic ribosomal protein P1/P2 family.</text>
</comment>
<dbReference type="OrthoDB" id="10257415at2759"/>
<evidence type="ECO:0000256" key="5">
    <source>
        <dbReference type="ARBA" id="ARBA00035301"/>
    </source>
</evidence>
<proteinExistence type="inferred from homology"/>
<dbReference type="CDD" id="cd01670">
    <property type="entry name" value="Death"/>
    <property type="match status" value="1"/>
</dbReference>
<dbReference type="GO" id="GO:0005840">
    <property type="term" value="C:ribosome"/>
    <property type="evidence" value="ECO:0007669"/>
    <property type="project" value="UniProtKB-KW"/>
</dbReference>
<dbReference type="EMBL" id="LR901079">
    <property type="protein sequence ID" value="CAD7247740.1"/>
    <property type="molecule type" value="Genomic_DNA"/>
</dbReference>
<keyword evidence="3" id="KW-0689">Ribosomal protein</keyword>
<dbReference type="InterPro" id="IPR011029">
    <property type="entry name" value="DEATH-like_dom_sf"/>
</dbReference>
<evidence type="ECO:0000256" key="2">
    <source>
        <dbReference type="ARBA" id="ARBA00005436"/>
    </source>
</evidence>
<dbReference type="PANTHER" id="PTHR13265">
    <property type="entry name" value="THO COMPLEX SUBUNIT 1"/>
    <property type="match status" value="1"/>
</dbReference>
<dbReference type="InterPro" id="IPR038716">
    <property type="entry name" value="P1/P2_N_sf"/>
</dbReference>
<dbReference type="SMART" id="SM00005">
    <property type="entry name" value="DEATH"/>
    <property type="match status" value="1"/>
</dbReference>
<evidence type="ECO:0000256" key="3">
    <source>
        <dbReference type="ARBA" id="ARBA00022980"/>
    </source>
</evidence>
<organism evidence="9">
    <name type="scientific">Darwinula stevensoni</name>
    <dbReference type="NCBI Taxonomy" id="69355"/>
    <lineage>
        <taxon>Eukaryota</taxon>
        <taxon>Metazoa</taxon>
        <taxon>Ecdysozoa</taxon>
        <taxon>Arthropoda</taxon>
        <taxon>Crustacea</taxon>
        <taxon>Oligostraca</taxon>
        <taxon>Ostracoda</taxon>
        <taxon>Podocopa</taxon>
        <taxon>Podocopida</taxon>
        <taxon>Darwinulocopina</taxon>
        <taxon>Darwinuloidea</taxon>
        <taxon>Darwinulidae</taxon>
        <taxon>Darwinula</taxon>
    </lineage>
</organism>
<evidence type="ECO:0000313" key="10">
    <source>
        <dbReference type="Proteomes" id="UP000677054"/>
    </source>
</evidence>
<dbReference type="PANTHER" id="PTHR13265:SF0">
    <property type="entry name" value="HPR1"/>
    <property type="match status" value="1"/>
</dbReference>
<evidence type="ECO:0000259" key="8">
    <source>
        <dbReference type="PROSITE" id="PS50017"/>
    </source>
</evidence>
<keyword evidence="4" id="KW-0687">Ribonucleoprotein</keyword>
<feature type="compositionally biased region" description="Basic residues" evidence="7">
    <location>
        <begin position="456"/>
        <end position="465"/>
    </location>
</feature>
<feature type="region of interest" description="Disordered" evidence="7">
    <location>
        <begin position="583"/>
        <end position="625"/>
    </location>
</feature>
<evidence type="ECO:0000313" key="9">
    <source>
        <dbReference type="EMBL" id="CAD7247740.1"/>
    </source>
</evidence>
<feature type="domain" description="Death" evidence="8">
    <location>
        <begin position="642"/>
        <end position="715"/>
    </location>
</feature>
<dbReference type="Proteomes" id="UP000677054">
    <property type="component" value="Unassembled WGS sequence"/>
</dbReference>
<feature type="compositionally biased region" description="Acidic residues" evidence="7">
    <location>
        <begin position="55"/>
        <end position="64"/>
    </location>
</feature>
<dbReference type="GO" id="GO:0000445">
    <property type="term" value="C:THO complex part of transcription export complex"/>
    <property type="evidence" value="ECO:0007669"/>
    <property type="project" value="TreeGrafter"/>
</dbReference>
<feature type="region of interest" description="Disordered" evidence="7">
    <location>
        <begin position="422"/>
        <end position="468"/>
    </location>
</feature>
<dbReference type="Pfam" id="PF11957">
    <property type="entry name" value="efThoc1"/>
    <property type="match status" value="1"/>
</dbReference>
<dbReference type="GO" id="GO:0006406">
    <property type="term" value="P:mRNA export from nucleus"/>
    <property type="evidence" value="ECO:0007669"/>
    <property type="project" value="TreeGrafter"/>
</dbReference>